<proteinExistence type="predicted"/>
<dbReference type="AlphaFoldDB" id="A0A942ZAA5"/>
<evidence type="ECO:0000313" key="2">
    <source>
        <dbReference type="Proteomes" id="UP000724672"/>
    </source>
</evidence>
<organism evidence="1 2">
    <name type="scientific">Anaeromonas frigoriresistens</name>
    <dbReference type="NCBI Taxonomy" id="2683708"/>
    <lineage>
        <taxon>Bacteria</taxon>
        <taxon>Bacillati</taxon>
        <taxon>Bacillota</taxon>
        <taxon>Tissierellia</taxon>
        <taxon>Tissierellales</taxon>
        <taxon>Thermohalobacteraceae</taxon>
        <taxon>Anaeromonas</taxon>
    </lineage>
</organism>
<sequence length="379" mass="43142">MKKVVVLLFIMIISLALIGCSKPAPEKPIVEGVEEGKIYGEPIEISLKQREEDVQYRSTIDGEEYELGSPYEKEGEHTLVIEATRDEKSTELEISFEIDTIPPETPSVAGIEENKIYFKSVKINVEKVEGVSYKTTIDDNEYELGSTFEEEGEHVFRIVAVKERNNLSVEKEIPFTIDNTTYTQKEVNYFTEIALGAEYGGSPYVKKWVSDVRIKVGGNPTENDLKKLRGVVGELNDIIQTIELSIVEDNENINMYFVPQGDFREYIPGAVKGNVGYFTYYTKGKFEIDRATILIGTFGTNQRDRSHLIIEEVTQALGMGKDSPKYKDSIFHEYEGESLNQEYSKLDKKVIEILYREDISLGMDKNKVLERLSERIVSE</sequence>
<comment type="caution">
    <text evidence="1">The sequence shown here is derived from an EMBL/GenBank/DDBJ whole genome shotgun (WGS) entry which is preliminary data.</text>
</comment>
<dbReference type="Proteomes" id="UP000724672">
    <property type="component" value="Unassembled WGS sequence"/>
</dbReference>
<dbReference type="RefSeq" id="WP_203367538.1">
    <property type="nucleotide sequence ID" value="NZ_WSFT01000053.1"/>
</dbReference>
<dbReference type="PROSITE" id="PS51257">
    <property type="entry name" value="PROKAR_LIPOPROTEIN"/>
    <property type="match status" value="1"/>
</dbReference>
<dbReference type="Pfam" id="PF11150">
    <property type="entry name" value="DUF2927"/>
    <property type="match status" value="1"/>
</dbReference>
<evidence type="ECO:0000313" key="1">
    <source>
        <dbReference type="EMBL" id="MBS4539615.1"/>
    </source>
</evidence>
<protein>
    <submittedName>
        <fullName evidence="1">DUF2927 domain-containing protein</fullName>
    </submittedName>
</protein>
<accession>A0A942ZAA5</accession>
<dbReference type="InterPro" id="IPR021323">
    <property type="entry name" value="DUF2927"/>
</dbReference>
<name>A0A942ZAA5_9FIRM</name>
<gene>
    <name evidence="1" type="ORF">GOQ27_14165</name>
</gene>
<reference evidence="1" key="1">
    <citation type="submission" date="2019-12" db="EMBL/GenBank/DDBJ databases">
        <title>Clostridiaceae gen. nov. sp. nov., isolated from sediment in Xinjiang, China.</title>
        <authorList>
            <person name="Zhang R."/>
        </authorList>
    </citation>
    <scope>NUCLEOTIDE SEQUENCE</scope>
    <source>
        <strain evidence="1">D2Q-11</strain>
    </source>
</reference>
<dbReference type="EMBL" id="WSFT01000053">
    <property type="protein sequence ID" value="MBS4539615.1"/>
    <property type="molecule type" value="Genomic_DNA"/>
</dbReference>
<keyword evidence="2" id="KW-1185">Reference proteome</keyword>